<dbReference type="Pfam" id="PF26312">
    <property type="entry name" value="DUF8083"/>
    <property type="match status" value="1"/>
</dbReference>
<comment type="caution">
    <text evidence="3">The sequence shown here is derived from an EMBL/GenBank/DDBJ whole genome shotgun (WGS) entry which is preliminary data.</text>
</comment>
<evidence type="ECO:0000259" key="2">
    <source>
        <dbReference type="Pfam" id="PF26312"/>
    </source>
</evidence>
<accession>A0A852TNQ6</accession>
<gene>
    <name evidence="3" type="ORF">HDA32_000191</name>
</gene>
<dbReference type="AlphaFoldDB" id="A0A852TNQ6"/>
<feature type="domain" description="DUF8083" evidence="2">
    <location>
        <begin position="17"/>
        <end position="322"/>
    </location>
</feature>
<organism evidence="3 4">
    <name type="scientific">Spinactinospora alkalitolerans</name>
    <dbReference type="NCBI Taxonomy" id="687207"/>
    <lineage>
        <taxon>Bacteria</taxon>
        <taxon>Bacillati</taxon>
        <taxon>Actinomycetota</taxon>
        <taxon>Actinomycetes</taxon>
        <taxon>Streptosporangiales</taxon>
        <taxon>Nocardiopsidaceae</taxon>
        <taxon>Spinactinospora</taxon>
    </lineage>
</organism>
<dbReference type="InterPro" id="IPR058396">
    <property type="entry name" value="DUF8083"/>
</dbReference>
<evidence type="ECO:0000256" key="1">
    <source>
        <dbReference type="SAM" id="MobiDB-lite"/>
    </source>
</evidence>
<feature type="region of interest" description="Disordered" evidence="1">
    <location>
        <begin position="179"/>
        <end position="208"/>
    </location>
</feature>
<protein>
    <recommendedName>
        <fullName evidence="2">DUF8083 domain-containing protein</fullName>
    </recommendedName>
</protein>
<evidence type="ECO:0000313" key="4">
    <source>
        <dbReference type="Proteomes" id="UP000589036"/>
    </source>
</evidence>
<dbReference type="Proteomes" id="UP000589036">
    <property type="component" value="Unassembled WGS sequence"/>
</dbReference>
<keyword evidence="4" id="KW-1185">Reference proteome</keyword>
<evidence type="ECO:0000313" key="3">
    <source>
        <dbReference type="EMBL" id="NYE45071.1"/>
    </source>
</evidence>
<name>A0A852TNQ6_9ACTN</name>
<proteinExistence type="predicted"/>
<reference evidence="3 4" key="1">
    <citation type="submission" date="2020-07" db="EMBL/GenBank/DDBJ databases">
        <title>Sequencing the genomes of 1000 actinobacteria strains.</title>
        <authorList>
            <person name="Klenk H.-P."/>
        </authorList>
    </citation>
    <scope>NUCLEOTIDE SEQUENCE [LARGE SCALE GENOMIC DNA]</scope>
    <source>
        <strain evidence="3 4">CXB654</strain>
    </source>
</reference>
<dbReference type="EMBL" id="JACCCC010000001">
    <property type="protein sequence ID" value="NYE45071.1"/>
    <property type="molecule type" value="Genomic_DNA"/>
</dbReference>
<sequence>MSATGHDICHDAFVLPYTAYLRVYQPITAFSSRERAYWRAYADSPHRPRRVGAVAAEHEESLRRMVATPPVVAPGSESGDAYVRRAGSELFICPWQTRLRSWLAFREFRSATPAALSPAFVPDSVAEAAEGAFERWREQGERLRTQILTSTWTVPLPWFAPFDADERCLVLGTDTGQTAVRDEADSRSRHPAGGSPAQDDRLRPASIPEPTRTMLYVTEVAEARRRLARAVAVMRAALGEATALAATEQLDDWLAGVAHPRALLELDYGGLVRLLDDDDLREDQSVAEVAAAITGLETDQEELTLAMYQRLIRRWRAVQALEHAN</sequence>